<evidence type="ECO:0000313" key="2">
    <source>
        <dbReference type="EMBL" id="GGA60045.1"/>
    </source>
</evidence>
<organism evidence="2 3">
    <name type="scientific">Ornithinibacillus halotolerans</name>
    <dbReference type="NCBI Taxonomy" id="1274357"/>
    <lineage>
        <taxon>Bacteria</taxon>
        <taxon>Bacillati</taxon>
        <taxon>Bacillota</taxon>
        <taxon>Bacilli</taxon>
        <taxon>Bacillales</taxon>
        <taxon>Bacillaceae</taxon>
        <taxon>Ornithinibacillus</taxon>
    </lineage>
</organism>
<reference evidence="2" key="2">
    <citation type="submission" date="2020-09" db="EMBL/GenBank/DDBJ databases">
        <authorList>
            <person name="Sun Q."/>
            <person name="Zhou Y."/>
        </authorList>
    </citation>
    <scope>NUCLEOTIDE SEQUENCE</scope>
    <source>
        <strain evidence="2">CGMCC 1.12408</strain>
    </source>
</reference>
<evidence type="ECO:0008006" key="4">
    <source>
        <dbReference type="Google" id="ProtNLM"/>
    </source>
</evidence>
<keyword evidence="3" id="KW-1185">Reference proteome</keyword>
<keyword evidence="1" id="KW-0732">Signal</keyword>
<feature type="chain" id="PRO_5038513876" description="Lipoprotein" evidence="1">
    <location>
        <begin position="22"/>
        <end position="132"/>
    </location>
</feature>
<evidence type="ECO:0000256" key="1">
    <source>
        <dbReference type="SAM" id="SignalP"/>
    </source>
</evidence>
<name>A0A916RKG2_9BACI</name>
<reference evidence="2" key="1">
    <citation type="journal article" date="2014" name="Int. J. Syst. Evol. Microbiol.">
        <title>Complete genome sequence of Corynebacterium casei LMG S-19264T (=DSM 44701T), isolated from a smear-ripened cheese.</title>
        <authorList>
            <consortium name="US DOE Joint Genome Institute (JGI-PGF)"/>
            <person name="Walter F."/>
            <person name="Albersmeier A."/>
            <person name="Kalinowski J."/>
            <person name="Ruckert C."/>
        </authorList>
    </citation>
    <scope>NUCLEOTIDE SEQUENCE</scope>
    <source>
        <strain evidence="2">CGMCC 1.12408</strain>
    </source>
</reference>
<accession>A0A916RKG2</accession>
<dbReference type="AlphaFoldDB" id="A0A916RKG2"/>
<comment type="caution">
    <text evidence="2">The sequence shown here is derived from an EMBL/GenBank/DDBJ whole genome shotgun (WGS) entry which is preliminary data.</text>
</comment>
<sequence length="132" mass="15200">MLVLLFFILALITACSSQDYANLTRVDIQKVNPDGNYEDTVIITNNQTIEELKSIFIDIKWEPNIQAEMARKEDVLVTLFYTIDENMPEKLYEYRVWFNGNGNATIVSNNEVEGYGSLNEEDTLKLKNILLN</sequence>
<dbReference type="EMBL" id="BMEY01000001">
    <property type="protein sequence ID" value="GGA60045.1"/>
    <property type="molecule type" value="Genomic_DNA"/>
</dbReference>
<feature type="signal peptide" evidence="1">
    <location>
        <begin position="1"/>
        <end position="21"/>
    </location>
</feature>
<evidence type="ECO:0000313" key="3">
    <source>
        <dbReference type="Proteomes" id="UP000613512"/>
    </source>
</evidence>
<proteinExistence type="predicted"/>
<protein>
    <recommendedName>
        <fullName evidence="4">Lipoprotein</fullName>
    </recommendedName>
</protein>
<dbReference type="RefSeq" id="WP_188382638.1">
    <property type="nucleotide sequence ID" value="NZ_BMEY01000001.1"/>
</dbReference>
<dbReference type="Proteomes" id="UP000613512">
    <property type="component" value="Unassembled WGS sequence"/>
</dbReference>
<gene>
    <name evidence="2" type="ORF">GCM10008025_00100</name>
</gene>